<keyword evidence="2" id="KW-0732">Signal</keyword>
<keyword evidence="1" id="KW-0472">Membrane</keyword>
<reference evidence="3" key="1">
    <citation type="submission" date="2021-04" db="EMBL/GenBank/DDBJ databases">
        <title>The complete genome sequence of Caulobacter sp. S6.</title>
        <authorList>
            <person name="Tang Y."/>
            <person name="Ouyang W."/>
            <person name="Liu Q."/>
            <person name="Huang B."/>
            <person name="Guo Z."/>
            <person name="Lei P."/>
        </authorList>
    </citation>
    <scope>NUCLEOTIDE SEQUENCE</scope>
    <source>
        <strain evidence="3">S6</strain>
    </source>
</reference>
<evidence type="ECO:0000256" key="2">
    <source>
        <dbReference type="SAM" id="SignalP"/>
    </source>
</evidence>
<dbReference type="AlphaFoldDB" id="A0A975FYV6"/>
<evidence type="ECO:0000256" key="1">
    <source>
        <dbReference type="SAM" id="Phobius"/>
    </source>
</evidence>
<accession>A0A975FYV6</accession>
<dbReference type="EMBL" id="CP073078">
    <property type="protein sequence ID" value="QUD87504.1"/>
    <property type="molecule type" value="Genomic_DNA"/>
</dbReference>
<keyword evidence="1" id="KW-0812">Transmembrane</keyword>
<feature type="chain" id="PRO_5037216891" description="Sulfur globule protein" evidence="2">
    <location>
        <begin position="28"/>
        <end position="120"/>
    </location>
</feature>
<evidence type="ECO:0008006" key="5">
    <source>
        <dbReference type="Google" id="ProtNLM"/>
    </source>
</evidence>
<gene>
    <name evidence="3" type="ORF">KCG34_21000</name>
</gene>
<feature type="signal peptide" evidence="2">
    <location>
        <begin position="1"/>
        <end position="27"/>
    </location>
</feature>
<dbReference type="Proteomes" id="UP000676409">
    <property type="component" value="Chromosome"/>
</dbReference>
<organism evidence="3 4">
    <name type="scientific">Phenylobacterium montanum</name>
    <dbReference type="NCBI Taxonomy" id="2823693"/>
    <lineage>
        <taxon>Bacteria</taxon>
        <taxon>Pseudomonadati</taxon>
        <taxon>Pseudomonadota</taxon>
        <taxon>Alphaproteobacteria</taxon>
        <taxon>Caulobacterales</taxon>
        <taxon>Caulobacteraceae</taxon>
        <taxon>Phenylobacterium</taxon>
    </lineage>
</organism>
<dbReference type="KEGG" id="caul:KCG34_21000"/>
<evidence type="ECO:0000313" key="3">
    <source>
        <dbReference type="EMBL" id="QUD87504.1"/>
    </source>
</evidence>
<dbReference type="RefSeq" id="WP_211937556.1">
    <property type="nucleotide sequence ID" value="NZ_CP073078.1"/>
</dbReference>
<name>A0A975FYV6_9CAUL</name>
<protein>
    <recommendedName>
        <fullName evidence="5">Sulfur globule protein</fullName>
    </recommendedName>
</protein>
<sequence length="120" mass="12529">MKKILTAALAALTLGGAAVATATPASAHPWGGGWHGGGWHGGGWHGGGWHDGWRGDDAGLALGAGLAGLFVGATLADHPHYYGPGYYYGPPPAYGVCWAPRRVWDPYYGGWIVQNVRYPC</sequence>
<proteinExistence type="predicted"/>
<feature type="transmembrane region" description="Helical" evidence="1">
    <location>
        <begin position="58"/>
        <end position="76"/>
    </location>
</feature>
<keyword evidence="1" id="KW-1133">Transmembrane helix</keyword>
<keyword evidence="4" id="KW-1185">Reference proteome</keyword>
<evidence type="ECO:0000313" key="4">
    <source>
        <dbReference type="Proteomes" id="UP000676409"/>
    </source>
</evidence>